<proteinExistence type="inferred from homology"/>
<dbReference type="Gene3D" id="3.40.50.720">
    <property type="entry name" value="NAD(P)-binding Rossmann-like Domain"/>
    <property type="match status" value="1"/>
</dbReference>
<organism evidence="4 5">
    <name type="scientific">Microscilla marina ATCC 23134</name>
    <dbReference type="NCBI Taxonomy" id="313606"/>
    <lineage>
        <taxon>Bacteria</taxon>
        <taxon>Pseudomonadati</taxon>
        <taxon>Bacteroidota</taxon>
        <taxon>Cytophagia</taxon>
        <taxon>Cytophagales</taxon>
        <taxon>Microscillaceae</taxon>
        <taxon>Microscilla</taxon>
    </lineage>
</organism>
<dbReference type="OrthoDB" id="9778052at2"/>
<sequence length="346" mass="38264">MDKSNTKVLVTGITGFIGSHIAIQLLNEGYQVRGSLRNAQRIASIKEVIAQYTSHIDNLSFVEAELTQAQSWEAATQGVDYVQHVASPLSASLPKHEDELIVPAKEGAENVLRAAIKNGVKRVVMTSSVAAIGYGNMKGNTTKAYTEAHWTDIQDRKDTTPYIRSKTIAEKAAWQVMEVNDTRMELVTIQPVAVMGPVLEKDYGTSAELVKKLLDGDFPGAPKFGFSVVDVRDVADLQIKAMEQPEAAGQRLICNAGFHWVSEIAEIIREKYPQYKKRMPKFSLPNFAVKLFGIFDPATRSVMNELGKKRVFDNSKAVNTLDWQPRNTQEALLATADSLIKQGLIK</sequence>
<dbReference type="FunFam" id="3.40.50.720:FF:000336">
    <property type="entry name" value="Aldehyde reductase"/>
    <property type="match status" value="1"/>
</dbReference>
<protein>
    <submittedName>
        <fullName evidence="4">Nucleoside-diphosphate-sugar epimerase</fullName>
    </submittedName>
</protein>
<dbReference type="GO" id="GO:0016616">
    <property type="term" value="F:oxidoreductase activity, acting on the CH-OH group of donors, NAD or NADP as acceptor"/>
    <property type="evidence" value="ECO:0007669"/>
    <property type="project" value="TreeGrafter"/>
</dbReference>
<dbReference type="SUPFAM" id="SSF51735">
    <property type="entry name" value="NAD(P)-binding Rossmann-fold domains"/>
    <property type="match status" value="1"/>
</dbReference>
<dbReference type="InterPro" id="IPR050425">
    <property type="entry name" value="NAD(P)_dehydrat-like"/>
</dbReference>
<dbReference type="Proteomes" id="UP000004095">
    <property type="component" value="Unassembled WGS sequence"/>
</dbReference>
<dbReference type="AlphaFoldDB" id="A1ZC94"/>
<evidence type="ECO:0000256" key="1">
    <source>
        <dbReference type="ARBA" id="ARBA00023002"/>
    </source>
</evidence>
<evidence type="ECO:0000256" key="2">
    <source>
        <dbReference type="ARBA" id="ARBA00023445"/>
    </source>
</evidence>
<dbReference type="Pfam" id="PF01370">
    <property type="entry name" value="Epimerase"/>
    <property type="match status" value="1"/>
</dbReference>
<dbReference type="InterPro" id="IPR036291">
    <property type="entry name" value="NAD(P)-bd_dom_sf"/>
</dbReference>
<dbReference type="eggNOG" id="COG0451">
    <property type="taxonomic scope" value="Bacteria"/>
</dbReference>
<evidence type="ECO:0000313" key="5">
    <source>
        <dbReference type="Proteomes" id="UP000004095"/>
    </source>
</evidence>
<dbReference type="EMBL" id="AAWS01000001">
    <property type="protein sequence ID" value="EAY31896.1"/>
    <property type="molecule type" value="Genomic_DNA"/>
</dbReference>
<comment type="caution">
    <text evidence="4">The sequence shown here is derived from an EMBL/GenBank/DDBJ whole genome shotgun (WGS) entry which is preliminary data.</text>
</comment>
<gene>
    <name evidence="4" type="ORF">M23134_01925</name>
</gene>
<evidence type="ECO:0000259" key="3">
    <source>
        <dbReference type="Pfam" id="PF01370"/>
    </source>
</evidence>
<feature type="domain" description="NAD-dependent epimerase/dehydratase" evidence="3">
    <location>
        <begin position="8"/>
        <end position="257"/>
    </location>
</feature>
<comment type="similarity">
    <text evidence="2">Belongs to the NAD(P)-dependent epimerase/dehydratase family. Dihydroflavonol-4-reductase subfamily.</text>
</comment>
<dbReference type="RefSeq" id="WP_002692687.1">
    <property type="nucleotide sequence ID" value="NZ_AAWS01000001.1"/>
</dbReference>
<reference evidence="4 5" key="1">
    <citation type="submission" date="2007-01" db="EMBL/GenBank/DDBJ databases">
        <authorList>
            <person name="Haygood M."/>
            <person name="Podell S."/>
            <person name="Anderson C."/>
            <person name="Hopkinson B."/>
            <person name="Roe K."/>
            <person name="Barbeau K."/>
            <person name="Gaasterland T."/>
            <person name="Ferriera S."/>
            <person name="Johnson J."/>
            <person name="Kravitz S."/>
            <person name="Beeson K."/>
            <person name="Sutton G."/>
            <person name="Rogers Y.-H."/>
            <person name="Friedman R."/>
            <person name="Frazier M."/>
            <person name="Venter J.C."/>
        </authorList>
    </citation>
    <scope>NUCLEOTIDE SEQUENCE [LARGE SCALE GENOMIC DNA]</scope>
    <source>
        <strain evidence="4 5">ATCC 23134</strain>
    </source>
</reference>
<keyword evidence="5" id="KW-1185">Reference proteome</keyword>
<keyword evidence="1" id="KW-0560">Oxidoreductase</keyword>
<dbReference type="CDD" id="cd05227">
    <property type="entry name" value="AR_SDR_e"/>
    <property type="match status" value="1"/>
</dbReference>
<evidence type="ECO:0000313" key="4">
    <source>
        <dbReference type="EMBL" id="EAY31896.1"/>
    </source>
</evidence>
<dbReference type="PANTHER" id="PTHR10366">
    <property type="entry name" value="NAD DEPENDENT EPIMERASE/DEHYDRATASE"/>
    <property type="match status" value="1"/>
</dbReference>
<name>A1ZC94_MICM2</name>
<dbReference type="PANTHER" id="PTHR10366:SF564">
    <property type="entry name" value="STEROL-4-ALPHA-CARBOXYLATE 3-DEHYDROGENASE, DECARBOXYLATING"/>
    <property type="match status" value="1"/>
</dbReference>
<dbReference type="InterPro" id="IPR001509">
    <property type="entry name" value="Epimerase_deHydtase"/>
</dbReference>
<accession>A1ZC94</accession>